<proteinExistence type="predicted"/>
<feature type="compositionally biased region" description="Low complexity" evidence="1">
    <location>
        <begin position="12"/>
        <end position="21"/>
    </location>
</feature>
<sequence>MRVVTDLSMLSRPMRPRTATTAPPPPPPPTGGFDNYAVQHDASAAAALYSDSAATRLAADGQAVAHVADQSGLSNNATQPIVAARPVARMSGALAWLEFDGLDDRMIVSPDPSWRGADMSIIMVVRLQSVSSAGARVIAGGVDGAYVALYQSGSTSTALGQGTARYVNGAFIAGNTRGDLYTAWVRDDWVVIEVAGVDFSNANFASGMQFPGWRSDSNLANCEIAEVLILSTSDADANRADIVAALVAKFGITS</sequence>
<keyword evidence="3" id="KW-1185">Reference proteome</keyword>
<accession>A0A3B0MT30</accession>
<dbReference type="Proteomes" id="UP000272908">
    <property type="component" value="Unassembled WGS sequence"/>
</dbReference>
<organism evidence="2 3">
    <name type="scientific">Roseinatronobacter ekhonensis</name>
    <dbReference type="NCBI Taxonomy" id="254356"/>
    <lineage>
        <taxon>Bacteria</taxon>
        <taxon>Pseudomonadati</taxon>
        <taxon>Pseudomonadota</taxon>
        <taxon>Alphaproteobacteria</taxon>
        <taxon>Rhodobacterales</taxon>
        <taxon>Paracoccaceae</taxon>
        <taxon>Roseinatronobacter</taxon>
    </lineage>
</organism>
<evidence type="ECO:0000256" key="1">
    <source>
        <dbReference type="SAM" id="MobiDB-lite"/>
    </source>
</evidence>
<name>A0A3B0MT30_9RHOB</name>
<evidence type="ECO:0000313" key="2">
    <source>
        <dbReference type="EMBL" id="SUZ31994.1"/>
    </source>
</evidence>
<reference evidence="3" key="1">
    <citation type="submission" date="2018-08" db="EMBL/GenBank/DDBJ databases">
        <authorList>
            <person name="Rodrigo-Torres L."/>
            <person name="Arahal R. D."/>
            <person name="Lucena T."/>
        </authorList>
    </citation>
    <scope>NUCLEOTIDE SEQUENCE [LARGE SCALE GENOMIC DNA]</scope>
    <source>
        <strain evidence="3">CECT 7235</strain>
    </source>
</reference>
<feature type="region of interest" description="Disordered" evidence="1">
    <location>
        <begin position="1"/>
        <end position="34"/>
    </location>
</feature>
<evidence type="ECO:0000313" key="3">
    <source>
        <dbReference type="Proteomes" id="UP000272908"/>
    </source>
</evidence>
<protein>
    <submittedName>
        <fullName evidence="2">Uncharacterized protein</fullName>
    </submittedName>
</protein>
<gene>
    <name evidence="2" type="ORF">ROE7235_01745</name>
</gene>
<dbReference type="AlphaFoldDB" id="A0A3B0MT30"/>
<dbReference type="EMBL" id="UIHC01000013">
    <property type="protein sequence ID" value="SUZ31994.1"/>
    <property type="molecule type" value="Genomic_DNA"/>
</dbReference>